<dbReference type="EMBL" id="WJQU01000003">
    <property type="protein sequence ID" value="KAJ6637739.1"/>
    <property type="molecule type" value="Genomic_DNA"/>
</dbReference>
<proteinExistence type="predicted"/>
<name>A0A9Q0MU02_9DIPT</name>
<dbReference type="AlphaFoldDB" id="A0A9Q0MU02"/>
<comment type="caution">
    <text evidence="1">The sequence shown here is derived from an EMBL/GenBank/DDBJ whole genome shotgun (WGS) entry which is preliminary data.</text>
</comment>
<dbReference type="Proteomes" id="UP001151699">
    <property type="component" value="Chromosome X"/>
</dbReference>
<accession>A0A9Q0MU02</accession>
<sequence>MSSAINPLRISSSGSSTYSCQLMCQYDVILIKLSTQNNEKKLNKRLDIIVYAVRYRDLEPNIDQEALQDFLAILIEINGEPFTNAQIIAEKNDLRRLIANTMQVLIATVEAELPNMSARLLAFNWRNLFGIGPQPAIYVTITQATDDELSIGSMSTES</sequence>
<reference evidence="1" key="1">
    <citation type="submission" date="2022-07" db="EMBL/GenBank/DDBJ databases">
        <authorList>
            <person name="Trinca V."/>
            <person name="Uliana J.V.C."/>
            <person name="Torres T.T."/>
            <person name="Ward R.J."/>
            <person name="Monesi N."/>
        </authorList>
    </citation>
    <scope>NUCLEOTIDE SEQUENCE</scope>
    <source>
        <strain evidence="1">HSMRA1968</strain>
        <tissue evidence="1">Whole embryos</tissue>
    </source>
</reference>
<gene>
    <name evidence="1" type="ORF">Bhyg_10470</name>
</gene>
<evidence type="ECO:0000313" key="2">
    <source>
        <dbReference type="Proteomes" id="UP001151699"/>
    </source>
</evidence>
<keyword evidence="2" id="KW-1185">Reference proteome</keyword>
<organism evidence="1 2">
    <name type="scientific">Pseudolycoriella hygida</name>
    <dbReference type="NCBI Taxonomy" id="35572"/>
    <lineage>
        <taxon>Eukaryota</taxon>
        <taxon>Metazoa</taxon>
        <taxon>Ecdysozoa</taxon>
        <taxon>Arthropoda</taxon>
        <taxon>Hexapoda</taxon>
        <taxon>Insecta</taxon>
        <taxon>Pterygota</taxon>
        <taxon>Neoptera</taxon>
        <taxon>Endopterygota</taxon>
        <taxon>Diptera</taxon>
        <taxon>Nematocera</taxon>
        <taxon>Sciaroidea</taxon>
        <taxon>Sciaridae</taxon>
        <taxon>Pseudolycoriella</taxon>
    </lineage>
</organism>
<protein>
    <submittedName>
        <fullName evidence="1">Uncharacterized protein</fullName>
    </submittedName>
</protein>
<evidence type="ECO:0000313" key="1">
    <source>
        <dbReference type="EMBL" id="KAJ6637739.1"/>
    </source>
</evidence>